<evidence type="ECO:0000259" key="10">
    <source>
        <dbReference type="PROSITE" id="PS50929"/>
    </source>
</evidence>
<dbReference type="GO" id="GO:0005886">
    <property type="term" value="C:plasma membrane"/>
    <property type="evidence" value="ECO:0007669"/>
    <property type="project" value="UniProtKB-SubCell"/>
</dbReference>
<evidence type="ECO:0000259" key="9">
    <source>
        <dbReference type="PROSITE" id="PS50893"/>
    </source>
</evidence>
<feature type="transmembrane region" description="Helical" evidence="8">
    <location>
        <begin position="51"/>
        <end position="71"/>
    </location>
</feature>
<dbReference type="PANTHER" id="PTHR43394:SF1">
    <property type="entry name" value="ATP-BINDING CASSETTE SUB-FAMILY B MEMBER 10, MITOCHONDRIAL"/>
    <property type="match status" value="1"/>
</dbReference>
<organism evidence="11 12">
    <name type="scientific">Mycoplasma anserisalpingitidis</name>
    <dbReference type="NCBI Taxonomy" id="519450"/>
    <lineage>
        <taxon>Bacteria</taxon>
        <taxon>Bacillati</taxon>
        <taxon>Mycoplasmatota</taxon>
        <taxon>Mollicutes</taxon>
        <taxon>Mycoplasmataceae</taxon>
        <taxon>Mycoplasma</taxon>
    </lineage>
</organism>
<protein>
    <submittedName>
        <fullName evidence="11">ATP-binding cassette domain-containing protein</fullName>
    </submittedName>
</protein>
<dbReference type="Gene3D" id="3.40.50.300">
    <property type="entry name" value="P-loop containing nucleotide triphosphate hydrolases"/>
    <property type="match status" value="1"/>
</dbReference>
<sequence length="536" mass="61293">MKYLFKLKGISTLIFTLLLILFAIEFVISYFYGILINYLTLSLTDESTKYLLIYLGLLVLSIIISFIYSIFQNKLATRINLFISKKIYTSYANLKLSESIKYERNDWFYILTQAPFKYVNEYVLQVFTLLKSVLSFLAIIVAASVISPITISYTLPAFIIYLIIIYLLRHKLNKVSDLQKTLYTIPMAESQKYIEYLFTSSINSRSNELANSYANSLENKIYKKINNLSNIYSIYIFVLQSFALLYTFIILSLSMVVWVVNPALITIASLSVLMTKFFELNSYSTSIVNALTVIKVAKNVFNDVIEKVNLTEKSILNAEINHEKEVVNFESLELKDVSLTLENKEILKNINLRIKRNDKVLITGASGSGKSTLLKLLTGHYEDISSGLIILNNNVVNNLESLQGNSFLATTSMNFFESNLNENLTLNNSQNTKVQELLKLFNMEVKLDDEIVDKDPEFSTGQNQRLALIQALMSDKEILLFDESFSNIDKENFDVILPYILNLDKTIIIISHTLNSEHINKFDQLINIKNGEINEA</sequence>
<accession>A0A5B8K834</accession>
<evidence type="ECO:0000256" key="4">
    <source>
        <dbReference type="ARBA" id="ARBA00022741"/>
    </source>
</evidence>
<dbReference type="InterPro" id="IPR036640">
    <property type="entry name" value="ABC1_TM_sf"/>
</dbReference>
<dbReference type="GO" id="GO:0015421">
    <property type="term" value="F:ABC-type oligopeptide transporter activity"/>
    <property type="evidence" value="ECO:0007669"/>
    <property type="project" value="TreeGrafter"/>
</dbReference>
<dbReference type="RefSeq" id="WP_146368642.1">
    <property type="nucleotide sequence ID" value="NZ_CP042295.1"/>
</dbReference>
<dbReference type="PROSITE" id="PS50893">
    <property type="entry name" value="ABC_TRANSPORTER_2"/>
    <property type="match status" value="1"/>
</dbReference>
<dbReference type="Pfam" id="PF00005">
    <property type="entry name" value="ABC_tran"/>
    <property type="match status" value="1"/>
</dbReference>
<evidence type="ECO:0000256" key="7">
    <source>
        <dbReference type="ARBA" id="ARBA00023136"/>
    </source>
</evidence>
<feature type="transmembrane region" description="Helical" evidence="8">
    <location>
        <begin position="122"/>
        <end position="143"/>
    </location>
</feature>
<dbReference type="Proteomes" id="UP000318927">
    <property type="component" value="Chromosome"/>
</dbReference>
<dbReference type="OrthoDB" id="9760358at2"/>
<dbReference type="InterPro" id="IPR039421">
    <property type="entry name" value="Type_1_exporter"/>
</dbReference>
<dbReference type="InterPro" id="IPR003439">
    <property type="entry name" value="ABC_transporter-like_ATP-bd"/>
</dbReference>
<feature type="transmembrane region" description="Helical" evidence="8">
    <location>
        <begin position="12"/>
        <end position="39"/>
    </location>
</feature>
<dbReference type="PANTHER" id="PTHR43394">
    <property type="entry name" value="ATP-DEPENDENT PERMEASE MDL1, MITOCHONDRIAL"/>
    <property type="match status" value="1"/>
</dbReference>
<name>A0A5B8K834_9MOLU</name>
<feature type="transmembrane region" description="Helical" evidence="8">
    <location>
        <begin position="149"/>
        <end position="168"/>
    </location>
</feature>
<keyword evidence="5 11" id="KW-0067">ATP-binding</keyword>
<evidence type="ECO:0000256" key="6">
    <source>
        <dbReference type="ARBA" id="ARBA00022989"/>
    </source>
</evidence>
<feature type="domain" description="ABC transporter" evidence="9">
    <location>
        <begin position="332"/>
        <end position="536"/>
    </location>
</feature>
<feature type="transmembrane region" description="Helical" evidence="8">
    <location>
        <begin position="230"/>
        <end position="249"/>
    </location>
</feature>
<keyword evidence="6 8" id="KW-1133">Transmembrane helix</keyword>
<comment type="subcellular location">
    <subcellularLocation>
        <location evidence="1">Cell membrane</location>
        <topology evidence="1">Multi-pass membrane protein</topology>
    </subcellularLocation>
</comment>
<gene>
    <name evidence="11" type="ORF">FRW55_02830</name>
</gene>
<keyword evidence="4" id="KW-0547">Nucleotide-binding</keyword>
<evidence type="ECO:0000313" key="11">
    <source>
        <dbReference type="EMBL" id="QDY87077.1"/>
    </source>
</evidence>
<comment type="similarity">
    <text evidence="2">Belongs to the ABC transporter superfamily.</text>
</comment>
<dbReference type="EMBL" id="CP042295">
    <property type="protein sequence ID" value="QDY87077.1"/>
    <property type="molecule type" value="Genomic_DNA"/>
</dbReference>
<dbReference type="InterPro" id="IPR027417">
    <property type="entry name" value="P-loop_NTPase"/>
</dbReference>
<evidence type="ECO:0000256" key="5">
    <source>
        <dbReference type="ARBA" id="ARBA00022840"/>
    </source>
</evidence>
<feature type="domain" description="ABC transmembrane type-1" evidence="10">
    <location>
        <begin position="13"/>
        <end position="183"/>
    </location>
</feature>
<dbReference type="GO" id="GO:0005524">
    <property type="term" value="F:ATP binding"/>
    <property type="evidence" value="ECO:0007669"/>
    <property type="project" value="UniProtKB-KW"/>
</dbReference>
<keyword evidence="12" id="KW-1185">Reference proteome</keyword>
<evidence type="ECO:0000256" key="1">
    <source>
        <dbReference type="ARBA" id="ARBA00004651"/>
    </source>
</evidence>
<proteinExistence type="inferred from homology"/>
<feature type="transmembrane region" description="Helical" evidence="8">
    <location>
        <begin position="255"/>
        <end position="274"/>
    </location>
</feature>
<dbReference type="InterPro" id="IPR003593">
    <property type="entry name" value="AAA+_ATPase"/>
</dbReference>
<reference evidence="11 12" key="1">
    <citation type="journal article" date="2019" name="Microbiol. Resour. Announc.">
        <title>Complete Genome Sequences of Three Mycoplasma anserisalpingitis (Mycoplasma sp. 1220) Strains.</title>
        <authorList>
            <person name="Grozner D."/>
            <person name="Forro B."/>
            <person name="Kovacs A.B."/>
            <person name="Marton S."/>
            <person name="Banyai K."/>
            <person name="Kreizinger Z."/>
            <person name="Sulyok K.M."/>
            <person name="Gyuranecz M."/>
        </authorList>
    </citation>
    <scope>NUCLEOTIDE SEQUENCE [LARGE SCALE GENOMIC DNA]</scope>
    <source>
        <strain evidence="11 12">ATCC:BAA-2147</strain>
    </source>
</reference>
<dbReference type="PROSITE" id="PS50929">
    <property type="entry name" value="ABC_TM1F"/>
    <property type="match status" value="1"/>
</dbReference>
<dbReference type="GO" id="GO:0016887">
    <property type="term" value="F:ATP hydrolysis activity"/>
    <property type="evidence" value="ECO:0007669"/>
    <property type="project" value="InterPro"/>
</dbReference>
<evidence type="ECO:0000256" key="2">
    <source>
        <dbReference type="ARBA" id="ARBA00005417"/>
    </source>
</evidence>
<keyword evidence="7 8" id="KW-0472">Membrane</keyword>
<dbReference type="AlphaFoldDB" id="A0A5B8K834"/>
<evidence type="ECO:0000256" key="8">
    <source>
        <dbReference type="SAM" id="Phobius"/>
    </source>
</evidence>
<dbReference type="SUPFAM" id="SSF52540">
    <property type="entry name" value="P-loop containing nucleoside triphosphate hydrolases"/>
    <property type="match status" value="1"/>
</dbReference>
<evidence type="ECO:0000313" key="12">
    <source>
        <dbReference type="Proteomes" id="UP000318927"/>
    </source>
</evidence>
<dbReference type="KEGG" id="mans:FRW55_02830"/>
<evidence type="ECO:0000256" key="3">
    <source>
        <dbReference type="ARBA" id="ARBA00022692"/>
    </source>
</evidence>
<dbReference type="InterPro" id="IPR011527">
    <property type="entry name" value="ABC1_TM_dom"/>
</dbReference>
<dbReference type="SMART" id="SM00382">
    <property type="entry name" value="AAA"/>
    <property type="match status" value="1"/>
</dbReference>
<dbReference type="Gene3D" id="1.20.1560.10">
    <property type="entry name" value="ABC transporter type 1, transmembrane domain"/>
    <property type="match status" value="1"/>
</dbReference>
<keyword evidence="3 8" id="KW-0812">Transmembrane</keyword>
<dbReference type="SUPFAM" id="SSF90123">
    <property type="entry name" value="ABC transporter transmembrane region"/>
    <property type="match status" value="1"/>
</dbReference>